<gene>
    <name evidence="2" type="ORF">NCU02870</name>
</gene>
<evidence type="ECO:0000256" key="1">
    <source>
        <dbReference type="SAM" id="MobiDB-lite"/>
    </source>
</evidence>
<dbReference type="InParanoid" id="Q7SDC2"/>
<protein>
    <submittedName>
        <fullName evidence="2">Uncharacterized protein</fullName>
    </submittedName>
</protein>
<dbReference type="RefSeq" id="XP_964004.1">
    <property type="nucleotide sequence ID" value="XM_958911.1"/>
</dbReference>
<dbReference type="AlphaFoldDB" id="Q7SDC2"/>
<feature type="region of interest" description="Disordered" evidence="1">
    <location>
        <begin position="39"/>
        <end position="88"/>
    </location>
</feature>
<evidence type="ECO:0000313" key="3">
    <source>
        <dbReference type="Proteomes" id="UP000001805"/>
    </source>
</evidence>
<evidence type="ECO:0000313" key="2">
    <source>
        <dbReference type="EMBL" id="EAA34768.1"/>
    </source>
</evidence>
<name>Q7SDC2_NEUCR</name>
<dbReference type="EMBL" id="CM002236">
    <property type="protein sequence ID" value="EAA34768.1"/>
    <property type="molecule type" value="Genomic_DNA"/>
</dbReference>
<feature type="compositionally biased region" description="Polar residues" evidence="1">
    <location>
        <begin position="39"/>
        <end position="49"/>
    </location>
</feature>
<organism evidence="2 3">
    <name type="scientific">Neurospora crassa (strain ATCC 24698 / 74-OR23-1A / CBS 708.71 / DSM 1257 / FGSC 987)</name>
    <dbReference type="NCBI Taxonomy" id="367110"/>
    <lineage>
        <taxon>Eukaryota</taxon>
        <taxon>Fungi</taxon>
        <taxon>Dikarya</taxon>
        <taxon>Ascomycota</taxon>
        <taxon>Pezizomycotina</taxon>
        <taxon>Sordariomycetes</taxon>
        <taxon>Sordariomycetidae</taxon>
        <taxon>Sordariales</taxon>
        <taxon>Sordariaceae</taxon>
        <taxon>Neurospora</taxon>
    </lineage>
</organism>
<keyword evidence="3" id="KW-1185">Reference proteome</keyword>
<sequence length="513" mass="57609">MSSLWSSGVAVHAYRLPLPNAAIIKAIINGTVEAPIAMTSAQDPTQKTGPVSKADAEENINASDVDDDMSIDDIDELDDKPTSASPKIARAGYFPFPVRDGQASPIDAGIAETDKSYRVRKVSTDTTSSNNSKFSAYSNSSKDTTDTQDTEYSQPSIANTKNKRSQIKTPEQCDESGSSRDSSSPVQDQSPTAYRCFPTFRLIRGTLPTAPSSPGSRSPSPTPSDPASDSDVDDYSTVIHASDDDYASDDDDDDNESTKDQDSLDDLDIVHTIDRPEYGLQYESEVVDATRLESSDDDNDNEKEEREPKVKAVATSRGLEMVTYYSDDESDSEEEPRHPLAEYMEWKEEKDMGENWEILAWYEHPDGNKNYVLGSDERWYWEYEEAFMLMLDEELEDFNSWRSSDPAAVLYLSGEFMLEEEAKGCKSVCGLDTIVEEDEEIEEEVCEVKEVEDRNGLVTVWGLDVIKEEDEEQDCEEIDKVEEVEDHQDEERVWGLEAIEEVDEDEEDFKVFL</sequence>
<dbReference type="VEuPathDB" id="FungiDB:NCU02870"/>
<accession>Q7SDC2</accession>
<dbReference type="Proteomes" id="UP000001805">
    <property type="component" value="Chromosome 1, Linkage Group I"/>
</dbReference>
<dbReference type="HOGENOM" id="CLU_560308_0_0_1"/>
<feature type="compositionally biased region" description="Basic and acidic residues" evidence="1">
    <location>
        <begin position="256"/>
        <end position="277"/>
    </location>
</feature>
<proteinExistence type="predicted"/>
<dbReference type="GeneID" id="3880153"/>
<feature type="region of interest" description="Disordered" evidence="1">
    <location>
        <begin position="121"/>
        <end position="312"/>
    </location>
</feature>
<feature type="compositionally biased region" description="Low complexity" evidence="1">
    <location>
        <begin position="212"/>
        <end position="227"/>
    </location>
</feature>
<reference evidence="2 3" key="1">
    <citation type="journal article" date="2003" name="Nature">
        <title>The genome sequence of the filamentous fungus Neurospora crassa.</title>
        <authorList>
            <person name="Galagan J.E."/>
            <person name="Calvo S.E."/>
            <person name="Borkovich K.A."/>
            <person name="Selker E.U."/>
            <person name="Read N.D."/>
            <person name="Jaffe D."/>
            <person name="FitzHugh W."/>
            <person name="Ma L.J."/>
            <person name="Smirnov S."/>
            <person name="Purcell S."/>
            <person name="Rehman B."/>
            <person name="Elkins T."/>
            <person name="Engels R."/>
            <person name="Wang S."/>
            <person name="Nielsen C.B."/>
            <person name="Butler J."/>
            <person name="Endrizzi M."/>
            <person name="Qui D."/>
            <person name="Ianakiev P."/>
            <person name="Bell-Pedersen D."/>
            <person name="Nelson M.A."/>
            <person name="Werner-Washburne M."/>
            <person name="Selitrennikoff C.P."/>
            <person name="Kinsey J.A."/>
            <person name="Braun E.L."/>
            <person name="Zelter A."/>
            <person name="Schulte U."/>
            <person name="Kothe G.O."/>
            <person name="Jedd G."/>
            <person name="Mewes W."/>
            <person name="Staben C."/>
            <person name="Marcotte E."/>
            <person name="Greenberg D."/>
            <person name="Roy A."/>
            <person name="Foley K."/>
            <person name="Naylor J."/>
            <person name="Stange-Thomann N."/>
            <person name="Barrett R."/>
            <person name="Gnerre S."/>
            <person name="Kamal M."/>
            <person name="Kamvysselis M."/>
            <person name="Mauceli E."/>
            <person name="Bielke C."/>
            <person name="Rudd S."/>
            <person name="Frishman D."/>
            <person name="Krystofova S."/>
            <person name="Rasmussen C."/>
            <person name="Metzenberg R.L."/>
            <person name="Perkins D.D."/>
            <person name="Kroken S."/>
            <person name="Cogoni C."/>
            <person name="Macino G."/>
            <person name="Catcheside D."/>
            <person name="Li W."/>
            <person name="Pratt R.J."/>
            <person name="Osmani S.A."/>
            <person name="DeSouza C.P."/>
            <person name="Glass L."/>
            <person name="Orbach M.J."/>
            <person name="Berglund J.A."/>
            <person name="Voelker R."/>
            <person name="Yarden O."/>
            <person name="Plamann M."/>
            <person name="Seiler S."/>
            <person name="Dunlap J."/>
            <person name="Radford A."/>
            <person name="Aramayo R."/>
            <person name="Natvig D.O."/>
            <person name="Alex L.A."/>
            <person name="Mannhaupt G."/>
            <person name="Ebbole D.J."/>
            <person name="Freitag M."/>
            <person name="Paulsen I."/>
            <person name="Sachs M.S."/>
            <person name="Lander E.S."/>
            <person name="Nusbaum C."/>
            <person name="Birren B."/>
        </authorList>
    </citation>
    <scope>NUCLEOTIDE SEQUENCE [LARGE SCALE GENOMIC DNA]</scope>
    <source>
        <strain evidence="3">ATCC 24698 / 74-OR23-1A / CBS 708.71 / DSM 1257 / FGSC 987</strain>
    </source>
</reference>
<feature type="compositionally biased region" description="Acidic residues" evidence="1">
    <location>
        <begin position="244"/>
        <end position="255"/>
    </location>
</feature>
<dbReference type="KEGG" id="ncr:NCU02870"/>
<feature type="compositionally biased region" description="Polar residues" evidence="1">
    <location>
        <begin position="150"/>
        <end position="160"/>
    </location>
</feature>
<feature type="compositionally biased region" description="Polar residues" evidence="1">
    <location>
        <begin position="124"/>
        <end position="142"/>
    </location>
</feature>
<dbReference type="PaxDb" id="5141-EFNCRP00000002482"/>
<feature type="compositionally biased region" description="Acidic residues" evidence="1">
    <location>
        <begin position="64"/>
        <end position="78"/>
    </location>
</feature>
<feature type="compositionally biased region" description="Low complexity" evidence="1">
    <location>
        <begin position="175"/>
        <end position="190"/>
    </location>
</feature>
<dbReference type="OrthoDB" id="4586982at2759"/>
<dbReference type="OMA" id="IVHTIDR"/>